<comment type="caution">
    <text evidence="2">The sequence shown here is derived from an EMBL/GenBank/DDBJ whole genome shotgun (WGS) entry which is preliminary data.</text>
</comment>
<dbReference type="Proteomes" id="UP000789405">
    <property type="component" value="Unassembled WGS sequence"/>
</dbReference>
<accession>A0A9N9K5U1</accession>
<dbReference type="AlphaFoldDB" id="A0A9N9K5U1"/>
<name>A0A9N9K5U1_9GLOM</name>
<gene>
    <name evidence="2" type="ORF">DERYTH_LOCUS25768</name>
</gene>
<dbReference type="InterPro" id="IPR036047">
    <property type="entry name" value="F-box-like_dom_sf"/>
</dbReference>
<feature type="non-terminal residue" evidence="2">
    <location>
        <position position="1"/>
    </location>
</feature>
<reference evidence="2" key="1">
    <citation type="submission" date="2021-06" db="EMBL/GenBank/DDBJ databases">
        <authorList>
            <person name="Kallberg Y."/>
            <person name="Tangrot J."/>
            <person name="Rosling A."/>
        </authorList>
    </citation>
    <scope>NUCLEOTIDE SEQUENCE</scope>
    <source>
        <strain evidence="2">MA453B</strain>
    </source>
</reference>
<dbReference type="InterPro" id="IPR001810">
    <property type="entry name" value="F-box_dom"/>
</dbReference>
<dbReference type="CDD" id="cd09917">
    <property type="entry name" value="F-box_SF"/>
    <property type="match status" value="1"/>
</dbReference>
<sequence length="250" mass="29865">KLRKENILLQNSPTILLIPIDILHEIFYYLQNDLHSLHSCLRVSKQWCQAIIPIFWSKPFRENKSSVNVVNTFLKCLNKQEKNNLTYNLGNLDDGDGDGNNLDIDILDDRSTVLFQYANFLREISMQRLYLGVNTWVNKKKIDKTWDTLVINKYNNLICRALCRLFLTNSKSLRSLSLDFYNSSKFKSYPYFPYHKMAKQFLTNLCELTIHYHLSRRDLFMDFQEYCKNLKRLELIDYTWKNLPEKRHDS</sequence>
<proteinExistence type="predicted"/>
<dbReference type="OrthoDB" id="2427211at2759"/>
<dbReference type="SUPFAM" id="SSF81383">
    <property type="entry name" value="F-box domain"/>
    <property type="match status" value="1"/>
</dbReference>
<evidence type="ECO:0000313" key="3">
    <source>
        <dbReference type="Proteomes" id="UP000789405"/>
    </source>
</evidence>
<dbReference type="EMBL" id="CAJVPY010049883">
    <property type="protein sequence ID" value="CAG8813256.1"/>
    <property type="molecule type" value="Genomic_DNA"/>
</dbReference>
<evidence type="ECO:0000259" key="1">
    <source>
        <dbReference type="Pfam" id="PF12937"/>
    </source>
</evidence>
<dbReference type="Pfam" id="PF12937">
    <property type="entry name" value="F-box-like"/>
    <property type="match status" value="1"/>
</dbReference>
<organism evidence="2 3">
    <name type="scientific">Dentiscutata erythropus</name>
    <dbReference type="NCBI Taxonomy" id="1348616"/>
    <lineage>
        <taxon>Eukaryota</taxon>
        <taxon>Fungi</taxon>
        <taxon>Fungi incertae sedis</taxon>
        <taxon>Mucoromycota</taxon>
        <taxon>Glomeromycotina</taxon>
        <taxon>Glomeromycetes</taxon>
        <taxon>Diversisporales</taxon>
        <taxon>Gigasporaceae</taxon>
        <taxon>Dentiscutata</taxon>
    </lineage>
</organism>
<feature type="domain" description="F-box" evidence="1">
    <location>
        <begin position="17"/>
        <end position="61"/>
    </location>
</feature>
<evidence type="ECO:0000313" key="2">
    <source>
        <dbReference type="EMBL" id="CAG8813256.1"/>
    </source>
</evidence>
<protein>
    <submittedName>
        <fullName evidence="2">27768_t:CDS:1</fullName>
    </submittedName>
</protein>
<keyword evidence="3" id="KW-1185">Reference proteome</keyword>
<feature type="non-terminal residue" evidence="2">
    <location>
        <position position="250"/>
    </location>
</feature>